<keyword evidence="2" id="KW-1185">Reference proteome</keyword>
<evidence type="ECO:0000313" key="2">
    <source>
        <dbReference type="Proteomes" id="UP001230649"/>
    </source>
</evidence>
<organism evidence="1 2">
    <name type="scientific">Naganishia adeliensis</name>
    <dbReference type="NCBI Taxonomy" id="92952"/>
    <lineage>
        <taxon>Eukaryota</taxon>
        <taxon>Fungi</taxon>
        <taxon>Dikarya</taxon>
        <taxon>Basidiomycota</taxon>
        <taxon>Agaricomycotina</taxon>
        <taxon>Tremellomycetes</taxon>
        <taxon>Filobasidiales</taxon>
        <taxon>Filobasidiaceae</taxon>
        <taxon>Naganishia</taxon>
    </lineage>
</organism>
<comment type="caution">
    <text evidence="1">The sequence shown here is derived from an EMBL/GenBank/DDBJ whole genome shotgun (WGS) entry which is preliminary data.</text>
</comment>
<proteinExistence type="predicted"/>
<accession>A0ACC2X1Q5</accession>
<name>A0ACC2X1Q5_9TREE</name>
<reference evidence="1" key="1">
    <citation type="submission" date="2023-04" db="EMBL/GenBank/DDBJ databases">
        <title>Draft Genome sequencing of Naganishia species isolated from polar environments using Oxford Nanopore Technology.</title>
        <authorList>
            <person name="Leo P."/>
            <person name="Venkateswaran K."/>
        </authorList>
    </citation>
    <scope>NUCLEOTIDE SEQUENCE</scope>
    <source>
        <strain evidence="1">MNA-CCFEE 5262</strain>
    </source>
</reference>
<dbReference type="EMBL" id="JASBWS010000001">
    <property type="protein sequence ID" value="KAJ9117953.1"/>
    <property type="molecule type" value="Genomic_DNA"/>
</dbReference>
<protein>
    <submittedName>
        <fullName evidence="1">Uncharacterized protein</fullName>
    </submittedName>
</protein>
<evidence type="ECO:0000313" key="1">
    <source>
        <dbReference type="EMBL" id="KAJ9117953.1"/>
    </source>
</evidence>
<dbReference type="Proteomes" id="UP001230649">
    <property type="component" value="Unassembled WGS sequence"/>
</dbReference>
<gene>
    <name evidence="1" type="ORF">QFC20_000234</name>
</gene>
<sequence length="779" mass="85412">MPPRKTTAPASQQEQSPDPLQMTPTSQAEDLPAPTSTRRSTRSRKAPEETTPVVVPSARKTATSGRKRAQPDVREESPSVKERASKRSKVDTSDERIASPRQTTTRDATKDKDSTKPEDTATSSTRKRGRPAKTPVADSLKVTTTPSKRTAGTKKPAVQPATGTQPDASPVKSSRSKRTRSAAPIRHSSNPLDDEPVEPSPTAPADDIVSLAVAELAEPSSRAVGTAFDLTSEQSREAFLRNERWQRDKEARNFNFEGDVHEGRRLRSGKAVVVDTEESGEEDDDDGEEDAGDESLDEDERRKRAVSTTTGEKEKEDAVFEADNDYLSQLTYDTTMPVETQKSTLNLASSTLADATSTSNKPNSSTLTPLARKVLRTVISNLAGCETYTPATPMQPEEEKNDALVQLVNLLKGTVERGEGNSCLILGAKGSGKTKTVNRAISLVRHAAAQPPSNGHSQTPLAKEDRRPIIVRLDGLAQTNDMLAIREMGRQIALGQGERPSEDDDDENEDALQAAENMAPTTLPAHLLAHLTAPSARAIVVVIENFDLFTNHARQALLYCLCERSRSTRIYRVVSPLSGNSSDAWKDIVQNAFVPKAAAAELAASGFERDREWLKEWETLIDIYPVQQFGLNASAVHMQPMNVVSSITEQIHSTGWGKKLEKLRVLIIAKHFSYAGKEEFNLAMVEHEYQRFARTQLAGSGRARWSTGILEVAWKHLMQVGLLFPATRFRPSTNPYMQRFVMCRSLLSRNEIIAYFKGEGGKVLGTELTGWGRTAGGHA</sequence>